<dbReference type="InterPro" id="IPR011333">
    <property type="entry name" value="SKP1/BTB/POZ_sf"/>
</dbReference>
<comment type="caution">
    <text evidence="3">The sequence shown here is derived from an EMBL/GenBank/DDBJ whole genome shotgun (WGS) entry which is preliminary data.</text>
</comment>
<name>A0A015IAI8_RHIIW</name>
<feature type="domain" description="BTB" evidence="1">
    <location>
        <begin position="24"/>
        <end position="97"/>
    </location>
</feature>
<dbReference type="EMBL" id="JEMT01028574">
    <property type="protein sequence ID" value="EXX54227.1"/>
    <property type="molecule type" value="Genomic_DNA"/>
</dbReference>
<dbReference type="PROSITE" id="PS50097">
    <property type="entry name" value="BTB"/>
    <property type="match status" value="1"/>
</dbReference>
<dbReference type="Gene3D" id="1.25.40.420">
    <property type="match status" value="1"/>
</dbReference>
<dbReference type="GO" id="GO:0005737">
    <property type="term" value="C:cytoplasm"/>
    <property type="evidence" value="ECO:0007669"/>
    <property type="project" value="TreeGrafter"/>
</dbReference>
<evidence type="ECO:0000313" key="4">
    <source>
        <dbReference type="Proteomes" id="UP000022910"/>
    </source>
</evidence>
<dbReference type="InterPro" id="IPR006571">
    <property type="entry name" value="TLDc_dom"/>
</dbReference>
<dbReference type="InterPro" id="IPR000210">
    <property type="entry name" value="BTB/POZ_dom"/>
</dbReference>
<dbReference type="OrthoDB" id="1022638at2759"/>
<evidence type="ECO:0000259" key="1">
    <source>
        <dbReference type="PROSITE" id="PS50097"/>
    </source>
</evidence>
<evidence type="ECO:0008006" key="5">
    <source>
        <dbReference type="Google" id="ProtNLM"/>
    </source>
</evidence>
<evidence type="ECO:0000313" key="3">
    <source>
        <dbReference type="EMBL" id="EXX54227.1"/>
    </source>
</evidence>
<sequence>MVDNKLLQNLSQNLLEILKDEVYYDITIEVGIDPYVKIYRAHMVILCYRSPYLRRILSTDKNYNDGSLKHIKLPNISPKTFQVILRYIYSGRIFLEEYDTLDIIKILVAGNELGLKELIDYIQSFLVEYETNWMELNFNEIYRISFENQSFFKLQKFCNDLISREPDKIFKSLNSPSIPEKLLVSLIQSDNLQMSGIKVWEHVLKWGLAKNPEFPSNPTDFSKEEFDTLRNSLQQCIPFIKFYNLTSDEFSNKVLPYKKILPRELYKDLLKHYLNSNNQMIKKFEPGVTREINKEIGGNNNIDSKIITSQHVELILKWIDMKNSNTITSIFTKLIYKDTEYKMKLLFRGSRDGFTIEKFHEICDNQSHTVIIIKVKGSKEILGGYNPITWKACGFTNTKDSFIFSFKRNDDIEDHILSRVVDKECAIINGDPSFGFCDLHLFGECYCRRMSYEKPIRETKDLFSCEEFEVFQITECD</sequence>
<dbReference type="PROSITE" id="PS51886">
    <property type="entry name" value="TLDC"/>
    <property type="match status" value="1"/>
</dbReference>
<gene>
    <name evidence="3" type="ORF">RirG_236470</name>
</gene>
<dbReference type="SUPFAM" id="SSF54695">
    <property type="entry name" value="POZ domain"/>
    <property type="match status" value="1"/>
</dbReference>
<dbReference type="CDD" id="cd18186">
    <property type="entry name" value="BTB_POZ_ZBTB_KLHL-like"/>
    <property type="match status" value="1"/>
</dbReference>
<feature type="domain" description="TLDc" evidence="2">
    <location>
        <begin position="305"/>
        <end position="474"/>
    </location>
</feature>
<accession>A0A015IAI8</accession>
<proteinExistence type="predicted"/>
<dbReference type="Pfam" id="PF00651">
    <property type="entry name" value="BTB"/>
    <property type="match status" value="1"/>
</dbReference>
<evidence type="ECO:0000259" key="2">
    <source>
        <dbReference type="PROSITE" id="PS51886"/>
    </source>
</evidence>
<dbReference type="InterPro" id="IPR052407">
    <property type="entry name" value="BTB_POZ_domain_cont_9"/>
</dbReference>
<dbReference type="Gene3D" id="3.30.710.10">
    <property type="entry name" value="Potassium Channel Kv1.1, Chain A"/>
    <property type="match status" value="1"/>
</dbReference>
<dbReference type="Proteomes" id="UP000022910">
    <property type="component" value="Unassembled WGS sequence"/>
</dbReference>
<dbReference type="Pfam" id="PF07534">
    <property type="entry name" value="TLD"/>
    <property type="match status" value="1"/>
</dbReference>
<keyword evidence="4" id="KW-1185">Reference proteome</keyword>
<dbReference type="SMART" id="SM00225">
    <property type="entry name" value="BTB"/>
    <property type="match status" value="1"/>
</dbReference>
<dbReference type="AlphaFoldDB" id="A0A015IAI8"/>
<dbReference type="PANTHER" id="PTHR46306">
    <property type="entry name" value="BTB/POZ DOMAIN-CONTAINING PROTEIN 9"/>
    <property type="match status" value="1"/>
</dbReference>
<protein>
    <recommendedName>
        <fullName evidence="5">Kelch-like protein 17</fullName>
    </recommendedName>
</protein>
<dbReference type="HOGENOM" id="CLU_021542_0_2_1"/>
<dbReference type="PANTHER" id="PTHR46306:SF1">
    <property type="entry name" value="BTB_POZ DOMAIN-CONTAINING PROTEIN 9"/>
    <property type="match status" value="1"/>
</dbReference>
<reference evidence="3 4" key="1">
    <citation type="submission" date="2014-02" db="EMBL/GenBank/DDBJ databases">
        <title>Single nucleus genome sequencing reveals high similarity among nuclei of an endomycorrhizal fungus.</title>
        <authorList>
            <person name="Lin K."/>
            <person name="Geurts R."/>
            <person name="Zhang Z."/>
            <person name="Limpens E."/>
            <person name="Saunders D.G."/>
            <person name="Mu D."/>
            <person name="Pang E."/>
            <person name="Cao H."/>
            <person name="Cha H."/>
            <person name="Lin T."/>
            <person name="Zhou Q."/>
            <person name="Shang Y."/>
            <person name="Li Y."/>
            <person name="Ivanov S."/>
            <person name="Sharma T."/>
            <person name="Velzen R.V."/>
            <person name="Ruijter N.D."/>
            <person name="Aanen D.K."/>
            <person name="Win J."/>
            <person name="Kamoun S."/>
            <person name="Bisseling T."/>
            <person name="Huang S."/>
        </authorList>
    </citation>
    <scope>NUCLEOTIDE SEQUENCE [LARGE SCALE GENOMIC DNA]</scope>
    <source>
        <strain evidence="4">DAOM197198w</strain>
    </source>
</reference>
<organism evidence="3 4">
    <name type="scientific">Rhizophagus irregularis (strain DAOM 197198w)</name>
    <name type="common">Glomus intraradices</name>
    <dbReference type="NCBI Taxonomy" id="1432141"/>
    <lineage>
        <taxon>Eukaryota</taxon>
        <taxon>Fungi</taxon>
        <taxon>Fungi incertae sedis</taxon>
        <taxon>Mucoromycota</taxon>
        <taxon>Glomeromycotina</taxon>
        <taxon>Glomeromycetes</taxon>
        <taxon>Glomerales</taxon>
        <taxon>Glomeraceae</taxon>
        <taxon>Rhizophagus</taxon>
    </lineage>
</organism>